<protein>
    <submittedName>
        <fullName evidence="2">Type II restriction endonuclease</fullName>
    </submittedName>
</protein>
<evidence type="ECO:0000313" key="3">
    <source>
        <dbReference type="Proteomes" id="UP000263268"/>
    </source>
</evidence>
<feature type="domain" description="DUF7149" evidence="1">
    <location>
        <begin position="6"/>
        <end position="209"/>
    </location>
</feature>
<accession>A0A3D6BR87</accession>
<comment type="caution">
    <text evidence="2">The sequence shown here is derived from an EMBL/GenBank/DDBJ whole genome shotgun (WGS) entry which is preliminary data.</text>
</comment>
<dbReference type="GO" id="GO:0004519">
    <property type="term" value="F:endonuclease activity"/>
    <property type="evidence" value="ECO:0007669"/>
    <property type="project" value="UniProtKB-KW"/>
</dbReference>
<gene>
    <name evidence="2" type="ORF">DHV22_09315</name>
</gene>
<name>A0A3D6BR87_9FLAO</name>
<keyword evidence="2" id="KW-0540">Nuclease</keyword>
<dbReference type="AlphaFoldDB" id="A0A3D6BR87"/>
<evidence type="ECO:0000259" key="1">
    <source>
        <dbReference type="Pfam" id="PF23653"/>
    </source>
</evidence>
<dbReference type="Proteomes" id="UP000263268">
    <property type="component" value="Unassembled WGS sequence"/>
</dbReference>
<keyword evidence="2" id="KW-0255">Endonuclease</keyword>
<dbReference type="InterPro" id="IPR055573">
    <property type="entry name" value="DUF7149"/>
</dbReference>
<feature type="non-terminal residue" evidence="2">
    <location>
        <position position="209"/>
    </location>
</feature>
<dbReference type="EMBL" id="DPRK01000146">
    <property type="protein sequence ID" value="HCY81772.1"/>
    <property type="molecule type" value="Genomic_DNA"/>
</dbReference>
<sequence>MQPKPLKPRKAINKAFLKIKPNRTEIEHFKANLIELLDRTNDTESEEFHKNLVSDFLKKTYYDPNHFINTKGRNDLVIHNGNKAKSSVGVIIEAKKPTNRAEMVTGEKLNAKAFQELVLYYLRERIAHKNLEVKQLVVTNINEWFIFDANSFERLFAQNKALVKQFTDFEAGRLAGKTTDFFYREIAEPFINTIKQLAEFTYFDIREYE</sequence>
<organism evidence="2 3">
    <name type="scientific">Xanthomarina gelatinilytica</name>
    <dbReference type="NCBI Taxonomy" id="1137281"/>
    <lineage>
        <taxon>Bacteria</taxon>
        <taxon>Pseudomonadati</taxon>
        <taxon>Bacteroidota</taxon>
        <taxon>Flavobacteriia</taxon>
        <taxon>Flavobacteriales</taxon>
        <taxon>Flavobacteriaceae</taxon>
        <taxon>Xanthomarina</taxon>
    </lineage>
</organism>
<evidence type="ECO:0000313" key="2">
    <source>
        <dbReference type="EMBL" id="HCY81772.1"/>
    </source>
</evidence>
<keyword evidence="2" id="KW-0378">Hydrolase</keyword>
<dbReference type="Pfam" id="PF23653">
    <property type="entry name" value="DUF7149"/>
    <property type="match status" value="1"/>
</dbReference>
<reference evidence="2 3" key="1">
    <citation type="journal article" date="2018" name="Nat. Biotechnol.">
        <title>A standardized bacterial taxonomy based on genome phylogeny substantially revises the tree of life.</title>
        <authorList>
            <person name="Parks D.H."/>
            <person name="Chuvochina M."/>
            <person name="Waite D.W."/>
            <person name="Rinke C."/>
            <person name="Skarshewski A."/>
            <person name="Chaumeil P.A."/>
            <person name="Hugenholtz P."/>
        </authorList>
    </citation>
    <scope>NUCLEOTIDE SEQUENCE [LARGE SCALE GENOMIC DNA]</scope>
    <source>
        <strain evidence="2">UBA10227</strain>
    </source>
</reference>
<proteinExistence type="predicted"/>